<name>A0A1H3ZFL7_9EURY</name>
<keyword evidence="1" id="KW-1133">Transmembrane helix</keyword>
<dbReference type="OrthoDB" id="326734at2157"/>
<proteinExistence type="predicted"/>
<keyword evidence="3" id="KW-1185">Reference proteome</keyword>
<evidence type="ECO:0000313" key="2">
    <source>
        <dbReference type="EMBL" id="SEA22569.1"/>
    </source>
</evidence>
<accession>A0A1H3ZFL7</accession>
<protein>
    <submittedName>
        <fullName evidence="2">Uncharacterized protein</fullName>
    </submittedName>
</protein>
<feature type="transmembrane region" description="Helical" evidence="1">
    <location>
        <begin position="50"/>
        <end position="67"/>
    </location>
</feature>
<dbReference type="RefSeq" id="WP_092635151.1">
    <property type="nucleotide sequence ID" value="NZ_FNQT01000003.1"/>
</dbReference>
<reference evidence="2 3" key="1">
    <citation type="submission" date="2016-10" db="EMBL/GenBank/DDBJ databases">
        <authorList>
            <person name="de Groot N.N."/>
        </authorList>
    </citation>
    <scope>NUCLEOTIDE SEQUENCE [LARGE SCALE GENOMIC DNA]</scope>
    <source>
        <strain evidence="2 3">CGMCC 1.8712</strain>
    </source>
</reference>
<dbReference type="Pfam" id="PF24285">
    <property type="entry name" value="DUF7473"/>
    <property type="match status" value="1"/>
</dbReference>
<dbReference type="InterPro" id="IPR055896">
    <property type="entry name" value="DUF7473"/>
</dbReference>
<dbReference type="STRING" id="555874.SAMN04488065_2342"/>
<sequence>MVPSLALQTSVGTATPLAVAGTAALFALFLSLTAHLAARNVLGDVPVRDAFLVGPLPAAIAVVAAALELPSLPAVALALAVDALLVRTVYDLDRRLTAGVTLIHAVVSVILGSILFSLYVLALSAPG</sequence>
<gene>
    <name evidence="2" type="ORF">SAMN04488065_2342</name>
</gene>
<feature type="transmembrane region" description="Helical" evidence="1">
    <location>
        <begin position="17"/>
        <end position="38"/>
    </location>
</feature>
<feature type="transmembrane region" description="Helical" evidence="1">
    <location>
        <begin position="102"/>
        <end position="122"/>
    </location>
</feature>
<dbReference type="Proteomes" id="UP000236755">
    <property type="component" value="Unassembled WGS sequence"/>
</dbReference>
<keyword evidence="1" id="KW-0472">Membrane</keyword>
<dbReference type="AlphaFoldDB" id="A0A1H3ZFL7"/>
<dbReference type="EMBL" id="FNQT01000003">
    <property type="protein sequence ID" value="SEA22569.1"/>
    <property type="molecule type" value="Genomic_DNA"/>
</dbReference>
<evidence type="ECO:0000256" key="1">
    <source>
        <dbReference type="SAM" id="Phobius"/>
    </source>
</evidence>
<organism evidence="2 3">
    <name type="scientific">Haloplanus vescus</name>
    <dbReference type="NCBI Taxonomy" id="555874"/>
    <lineage>
        <taxon>Archaea</taxon>
        <taxon>Methanobacteriati</taxon>
        <taxon>Methanobacteriota</taxon>
        <taxon>Stenosarchaea group</taxon>
        <taxon>Halobacteria</taxon>
        <taxon>Halobacteriales</taxon>
        <taxon>Haloferacaceae</taxon>
        <taxon>Haloplanus</taxon>
    </lineage>
</organism>
<keyword evidence="1" id="KW-0812">Transmembrane</keyword>
<evidence type="ECO:0000313" key="3">
    <source>
        <dbReference type="Proteomes" id="UP000236755"/>
    </source>
</evidence>